<dbReference type="PANTHER" id="PTHR13504:SF33">
    <property type="entry name" value="FIC FAMILY PROTEIN"/>
    <property type="match status" value="1"/>
</dbReference>
<dbReference type="Gene3D" id="1.10.3290.10">
    <property type="entry name" value="Fido-like domain"/>
    <property type="match status" value="1"/>
</dbReference>
<dbReference type="Pfam" id="PF13776">
    <property type="entry name" value="DUF4172"/>
    <property type="match status" value="1"/>
</dbReference>
<dbReference type="GO" id="GO:0005524">
    <property type="term" value="F:ATP binding"/>
    <property type="evidence" value="ECO:0007669"/>
    <property type="project" value="UniProtKB-KW"/>
</dbReference>
<gene>
    <name evidence="4" type="ORF">HELGO_WM100</name>
</gene>
<organism evidence="4">
    <name type="scientific">uncultured Sulfurovum sp</name>
    <dbReference type="NCBI Taxonomy" id="269237"/>
    <lineage>
        <taxon>Bacteria</taxon>
        <taxon>Pseudomonadati</taxon>
        <taxon>Campylobacterota</taxon>
        <taxon>Epsilonproteobacteria</taxon>
        <taxon>Campylobacterales</taxon>
        <taxon>Sulfurovaceae</taxon>
        <taxon>Sulfurovum</taxon>
        <taxon>environmental samples</taxon>
    </lineage>
</organism>
<evidence type="ECO:0000313" key="4">
    <source>
        <dbReference type="EMBL" id="CAA6810758.1"/>
    </source>
</evidence>
<evidence type="ECO:0000259" key="3">
    <source>
        <dbReference type="PROSITE" id="PS51459"/>
    </source>
</evidence>
<dbReference type="SUPFAM" id="SSF140931">
    <property type="entry name" value="Fic-like"/>
    <property type="match status" value="1"/>
</dbReference>
<name>A0A6S6SKN2_9BACT</name>
<dbReference type="Pfam" id="PF02661">
    <property type="entry name" value="Fic"/>
    <property type="match status" value="1"/>
</dbReference>
<accession>A0A6S6SKN2</accession>
<protein>
    <submittedName>
        <fullName evidence="4">Fic family protein</fullName>
    </submittedName>
</protein>
<dbReference type="InterPro" id="IPR003812">
    <property type="entry name" value="Fido"/>
</dbReference>
<dbReference type="PANTHER" id="PTHR13504">
    <property type="entry name" value="FIDO DOMAIN-CONTAINING PROTEIN DDB_G0283145"/>
    <property type="match status" value="1"/>
</dbReference>
<evidence type="ECO:0000256" key="2">
    <source>
        <dbReference type="PIRSR" id="PIRSR640198-2"/>
    </source>
</evidence>
<dbReference type="AlphaFoldDB" id="A0A6S6SKN2"/>
<dbReference type="InterPro" id="IPR025230">
    <property type="entry name" value="DUF4172"/>
</dbReference>
<feature type="binding site" evidence="2">
    <location>
        <begin position="212"/>
        <end position="219"/>
    </location>
    <ligand>
        <name>ATP</name>
        <dbReference type="ChEBI" id="CHEBI:30616"/>
    </ligand>
</feature>
<reference evidence="4" key="1">
    <citation type="submission" date="2020-01" db="EMBL/GenBank/DDBJ databases">
        <authorList>
            <person name="Meier V. D."/>
            <person name="Meier V D."/>
        </authorList>
    </citation>
    <scope>NUCLEOTIDE SEQUENCE</scope>
    <source>
        <strain evidence="4">HLG_WM_MAG_01</strain>
    </source>
</reference>
<keyword evidence="2" id="KW-0547">Nucleotide-binding</keyword>
<feature type="active site" evidence="1">
    <location>
        <position position="208"/>
    </location>
</feature>
<dbReference type="InterPro" id="IPR040198">
    <property type="entry name" value="Fido_containing"/>
</dbReference>
<dbReference type="EMBL" id="CACVAS010000058">
    <property type="protein sequence ID" value="CAA6810758.1"/>
    <property type="molecule type" value="Genomic_DNA"/>
</dbReference>
<evidence type="ECO:0000256" key="1">
    <source>
        <dbReference type="PIRSR" id="PIRSR640198-1"/>
    </source>
</evidence>
<dbReference type="InterPro" id="IPR036597">
    <property type="entry name" value="Fido-like_dom_sf"/>
</dbReference>
<dbReference type="PROSITE" id="PS51459">
    <property type="entry name" value="FIDO"/>
    <property type="match status" value="1"/>
</dbReference>
<feature type="domain" description="Fido" evidence="3">
    <location>
        <begin position="121"/>
        <end position="279"/>
    </location>
</feature>
<keyword evidence="2" id="KW-0067">ATP-binding</keyword>
<proteinExistence type="predicted"/>
<sequence>MKTQTTTTQWIWHDSQYPHFTYDRDMLDPLMQKITLAQGELIAYLSVMDAHNIKQTQLNAMENEIMSSCAIEGEILNRDSVRSSIQEKLGLKESKHYRSAIKEDNYVDVLIDANTNYAEALSLEKIFVWHHAMFEKSNHLHKINIASFRDEGLMQVVSGAIGREKIYYEAPPRDGLELEMDAFITWYNHTPASLIKAAITHLWFVIIHPLDDGNGRIARALTDMVLSEMESSQLSKLYSMSKSINDGRKHYYSALEQTTGYVKKENHTDITLWCTWFFETLYAALLEAQESLTYVIDKTKFWDVHRDSHLNARQTKVINKILDMGRENFKGGLSRKKYIIIADTTSATASRDIADLLRKQCIKHVVCTKGRNVRYEIIIS</sequence>